<accession>A0A9P7JHQ8</accession>
<evidence type="ECO:0000313" key="3">
    <source>
        <dbReference type="Proteomes" id="UP000807769"/>
    </source>
</evidence>
<dbReference type="RefSeq" id="XP_041197274.1">
    <property type="nucleotide sequence ID" value="XM_041332507.1"/>
</dbReference>
<keyword evidence="3" id="KW-1185">Reference proteome</keyword>
<evidence type="ECO:0000313" key="2">
    <source>
        <dbReference type="EMBL" id="KAG1822868.1"/>
    </source>
</evidence>
<feature type="region of interest" description="Disordered" evidence="1">
    <location>
        <begin position="1"/>
        <end position="24"/>
    </location>
</feature>
<reference evidence="2" key="1">
    <citation type="journal article" date="2020" name="New Phytol.">
        <title>Comparative genomics reveals dynamic genome evolution in host specialist ectomycorrhizal fungi.</title>
        <authorList>
            <person name="Lofgren L.A."/>
            <person name="Nguyen N.H."/>
            <person name="Vilgalys R."/>
            <person name="Ruytinx J."/>
            <person name="Liao H.L."/>
            <person name="Branco S."/>
            <person name="Kuo A."/>
            <person name="LaButti K."/>
            <person name="Lipzen A."/>
            <person name="Andreopoulos W."/>
            <person name="Pangilinan J."/>
            <person name="Riley R."/>
            <person name="Hundley H."/>
            <person name="Na H."/>
            <person name="Barry K."/>
            <person name="Grigoriev I.V."/>
            <person name="Stajich J.E."/>
            <person name="Kennedy P.G."/>
        </authorList>
    </citation>
    <scope>NUCLEOTIDE SEQUENCE</scope>
    <source>
        <strain evidence="2">MN1</strain>
    </source>
</reference>
<name>A0A9P7JHQ8_9AGAM</name>
<gene>
    <name evidence="2" type="ORF">BJ212DRAFT_1296810</name>
</gene>
<organism evidence="2 3">
    <name type="scientific">Suillus subaureus</name>
    <dbReference type="NCBI Taxonomy" id="48587"/>
    <lineage>
        <taxon>Eukaryota</taxon>
        <taxon>Fungi</taxon>
        <taxon>Dikarya</taxon>
        <taxon>Basidiomycota</taxon>
        <taxon>Agaricomycotina</taxon>
        <taxon>Agaricomycetes</taxon>
        <taxon>Agaricomycetidae</taxon>
        <taxon>Boletales</taxon>
        <taxon>Suillineae</taxon>
        <taxon>Suillaceae</taxon>
        <taxon>Suillus</taxon>
    </lineage>
</organism>
<evidence type="ECO:0000256" key="1">
    <source>
        <dbReference type="SAM" id="MobiDB-lite"/>
    </source>
</evidence>
<dbReference type="EMBL" id="JABBWG010000005">
    <property type="protein sequence ID" value="KAG1822868.1"/>
    <property type="molecule type" value="Genomic_DNA"/>
</dbReference>
<dbReference type="AlphaFoldDB" id="A0A9P7JHQ8"/>
<comment type="caution">
    <text evidence="2">The sequence shown here is derived from an EMBL/GenBank/DDBJ whole genome shotgun (WGS) entry which is preliminary data.</text>
</comment>
<dbReference type="GeneID" id="64626524"/>
<protein>
    <submittedName>
        <fullName evidence="2">Uncharacterized protein</fullName>
    </submittedName>
</protein>
<dbReference type="Proteomes" id="UP000807769">
    <property type="component" value="Unassembled WGS sequence"/>
</dbReference>
<sequence>MTWTHSNVLPRTHHRGHGQGMTLNAGLGQDAEGYSPFHSFMLVLLTTSLQLASLFGDHAFMTARLEIPRTTDQSNCRRVSPPGARSRWMEDNLNPKHWPVACKFRSSQCGPLVDAVAEFKYVTVARKKSDSDSTDNEGSGIMTLPDPAATIVLLNL</sequence>
<proteinExistence type="predicted"/>